<name>A0A0G2G1A0_9PEZI</name>
<evidence type="ECO:0000256" key="2">
    <source>
        <dbReference type="ARBA" id="ARBA00023002"/>
    </source>
</evidence>
<comment type="similarity">
    <text evidence="1">Belongs to the flavin-dependent halogenase family.</text>
</comment>
<gene>
    <name evidence="3" type="ORF">UCDDA912_g00144</name>
</gene>
<dbReference type="Proteomes" id="UP000034680">
    <property type="component" value="Unassembled WGS sequence"/>
</dbReference>
<keyword evidence="2" id="KW-0560">Oxidoreductase</keyword>
<dbReference type="EMBL" id="LCUC01000007">
    <property type="protein sequence ID" value="KKY39829.1"/>
    <property type="molecule type" value="Genomic_DNA"/>
</dbReference>
<dbReference type="InterPro" id="IPR050816">
    <property type="entry name" value="Flavin-dep_Halogenase_NPB"/>
</dbReference>
<proteinExistence type="inferred from homology"/>
<evidence type="ECO:0000313" key="3">
    <source>
        <dbReference type="EMBL" id="KKY39829.1"/>
    </source>
</evidence>
<organism evidence="3 4">
    <name type="scientific">Diaporthe ampelina</name>
    <dbReference type="NCBI Taxonomy" id="1214573"/>
    <lineage>
        <taxon>Eukaryota</taxon>
        <taxon>Fungi</taxon>
        <taxon>Dikarya</taxon>
        <taxon>Ascomycota</taxon>
        <taxon>Pezizomycotina</taxon>
        <taxon>Sordariomycetes</taxon>
        <taxon>Sordariomycetidae</taxon>
        <taxon>Diaporthales</taxon>
        <taxon>Diaporthaceae</taxon>
        <taxon>Diaporthe</taxon>
    </lineage>
</organism>
<dbReference type="SUPFAM" id="SSF51905">
    <property type="entry name" value="FAD/NAD(P)-binding domain"/>
    <property type="match status" value="1"/>
</dbReference>
<dbReference type="Gene3D" id="3.50.50.60">
    <property type="entry name" value="FAD/NAD(P)-binding domain"/>
    <property type="match status" value="1"/>
</dbReference>
<dbReference type="PANTHER" id="PTHR43747:SF5">
    <property type="entry name" value="FAD-BINDING DOMAIN-CONTAINING PROTEIN"/>
    <property type="match status" value="1"/>
</dbReference>
<protein>
    <submittedName>
        <fullName evidence="3">Putative flavin-dependent halogenase</fullName>
    </submittedName>
</protein>
<reference evidence="3 4" key="2">
    <citation type="submission" date="2015-05" db="EMBL/GenBank/DDBJ databases">
        <authorList>
            <person name="Morales-Cruz A."/>
            <person name="Amrine K.C."/>
            <person name="Cantu D."/>
        </authorList>
    </citation>
    <scope>NUCLEOTIDE SEQUENCE [LARGE SCALE GENOMIC DNA]</scope>
    <source>
        <strain evidence="3">DA912</strain>
    </source>
</reference>
<dbReference type="PANTHER" id="PTHR43747">
    <property type="entry name" value="FAD-BINDING PROTEIN"/>
    <property type="match status" value="1"/>
</dbReference>
<comment type="caution">
    <text evidence="3">The sequence shown here is derived from an EMBL/GenBank/DDBJ whole genome shotgun (WGS) entry which is preliminary data.</text>
</comment>
<evidence type="ECO:0000313" key="4">
    <source>
        <dbReference type="Proteomes" id="UP000034680"/>
    </source>
</evidence>
<dbReference type="InterPro" id="IPR036188">
    <property type="entry name" value="FAD/NAD-bd_sf"/>
</dbReference>
<dbReference type="AlphaFoldDB" id="A0A0G2G1A0"/>
<accession>A0A0G2G1A0</accession>
<sequence length="337" mass="37104">MRYFVRFIELEEAFDKHGFEKKKHPPGANPGRSVSAVWSRRDGTTGSINFDYIIDASGRNGIISIKYLKNRRLNEALRNIANWTYWKGAKRFNLGDKNENSPSIEALLDGSGWDLFFATKKATGLTGSAFYKEYLKMAPQIYDMVQGAKMLSDVKQASDWSYGAGAYAGPHFRLAGDAGCFIDPYFSFGVHLALTSGLAAAATIQNSIRDQCNVGNKSVQEKAAEGVEFALGTMENDRKATERAILDNVQGARDRAEEVEKLTKEELATLSAIVHRNIRLTNNDIIDGLSIELVHGNLGLVNSFSDGMKPRTDKALSLASEQMDALKLNHPVTVQAA</sequence>
<evidence type="ECO:0000256" key="1">
    <source>
        <dbReference type="ARBA" id="ARBA00005706"/>
    </source>
</evidence>
<keyword evidence="4" id="KW-1185">Reference proteome</keyword>
<dbReference type="OrthoDB" id="3340390at2759"/>
<reference evidence="3 4" key="1">
    <citation type="submission" date="2015-05" db="EMBL/GenBank/DDBJ databases">
        <title>Distinctive expansion of gene families associated with plant cell wall degradation and secondary metabolism in the genomes of grapevine trunk pathogens.</title>
        <authorList>
            <person name="Lawrence D.P."/>
            <person name="Travadon R."/>
            <person name="Rolshausen P.E."/>
            <person name="Baumgartner K."/>
        </authorList>
    </citation>
    <scope>NUCLEOTIDE SEQUENCE [LARGE SCALE GENOMIC DNA]</scope>
    <source>
        <strain evidence="3">DA912</strain>
    </source>
</reference>
<dbReference type="GO" id="GO:0016491">
    <property type="term" value="F:oxidoreductase activity"/>
    <property type="evidence" value="ECO:0007669"/>
    <property type="project" value="UniProtKB-KW"/>
</dbReference>